<evidence type="ECO:0000313" key="10">
    <source>
        <dbReference type="Proteomes" id="UP001589867"/>
    </source>
</evidence>
<evidence type="ECO:0000256" key="3">
    <source>
        <dbReference type="ARBA" id="ARBA00022475"/>
    </source>
</evidence>
<keyword evidence="3" id="KW-1003">Cell membrane</keyword>
<keyword evidence="4 7" id="KW-0812">Transmembrane</keyword>
<evidence type="ECO:0000256" key="6">
    <source>
        <dbReference type="ARBA" id="ARBA00023136"/>
    </source>
</evidence>
<feature type="transmembrane region" description="Helical" evidence="7">
    <location>
        <begin position="234"/>
        <end position="254"/>
    </location>
</feature>
<evidence type="ECO:0000256" key="4">
    <source>
        <dbReference type="ARBA" id="ARBA00022692"/>
    </source>
</evidence>
<evidence type="ECO:0000256" key="2">
    <source>
        <dbReference type="ARBA" id="ARBA00022448"/>
    </source>
</evidence>
<evidence type="ECO:0000256" key="7">
    <source>
        <dbReference type="RuleBase" id="RU363032"/>
    </source>
</evidence>
<evidence type="ECO:0000256" key="5">
    <source>
        <dbReference type="ARBA" id="ARBA00022989"/>
    </source>
</evidence>
<gene>
    <name evidence="9" type="ORF">ACFFIA_16835</name>
</gene>
<comment type="caution">
    <text evidence="9">The sequence shown here is derived from an EMBL/GenBank/DDBJ whole genome shotgun (WGS) entry which is preliminary data.</text>
</comment>
<feature type="transmembrane region" description="Helical" evidence="7">
    <location>
        <begin position="180"/>
        <end position="203"/>
    </location>
</feature>
<dbReference type="PROSITE" id="PS50928">
    <property type="entry name" value="ABC_TM1"/>
    <property type="match status" value="1"/>
</dbReference>
<dbReference type="PANTHER" id="PTHR30193">
    <property type="entry name" value="ABC TRANSPORTER PERMEASE PROTEIN"/>
    <property type="match status" value="1"/>
</dbReference>
<keyword evidence="10" id="KW-1185">Reference proteome</keyword>
<dbReference type="CDD" id="cd06261">
    <property type="entry name" value="TM_PBP2"/>
    <property type="match status" value="1"/>
</dbReference>
<feature type="domain" description="ABC transmembrane type-1" evidence="8">
    <location>
        <begin position="94"/>
        <end position="306"/>
    </location>
</feature>
<sequence length="317" mass="34575">MSQITQPAVTVREPPLRKRPPVRRKGREPRVVRSVPLAFAWPAVVAVSVFYALPILVGFVLSFTNWSSYRDEREFIGLDNFRDLVSSGTLTSTVEVTLKFAVCFTVVANVAALGLALLLEKASRINSFFRTALFVPVLISPLAAGYLFKAIFQADGSLNQALGLIVGGDVRVEWLGSTTWTVFVVALVQVWKSFGIYMLVYIAGLNAIPRELIQAARVDGASTWQVVRRVKVPLLAPAFTFNLALALIGSLQTFELALSMTQGGPGASTKVLNIAVWQNFGIGVFGYASAISMVLFMVVALLALPLITVLRRREVDL</sequence>
<dbReference type="InterPro" id="IPR051393">
    <property type="entry name" value="ABC_transporter_permease"/>
</dbReference>
<feature type="transmembrane region" description="Helical" evidence="7">
    <location>
        <begin position="37"/>
        <end position="61"/>
    </location>
</feature>
<keyword evidence="5 7" id="KW-1133">Transmembrane helix</keyword>
<accession>A0ABV6M3Q4</accession>
<feature type="transmembrane region" description="Helical" evidence="7">
    <location>
        <begin position="274"/>
        <end position="304"/>
    </location>
</feature>
<feature type="transmembrane region" description="Helical" evidence="7">
    <location>
        <begin position="96"/>
        <end position="119"/>
    </location>
</feature>
<comment type="subcellular location">
    <subcellularLocation>
        <location evidence="1 7">Cell membrane</location>
        <topology evidence="1 7">Multi-pass membrane protein</topology>
    </subcellularLocation>
</comment>
<reference evidence="9 10" key="1">
    <citation type="submission" date="2024-09" db="EMBL/GenBank/DDBJ databases">
        <authorList>
            <person name="Sun Q."/>
            <person name="Mori K."/>
        </authorList>
    </citation>
    <scope>NUCLEOTIDE SEQUENCE [LARGE SCALE GENOMIC DNA]</scope>
    <source>
        <strain evidence="9 10">TBRC 3947</strain>
    </source>
</reference>
<evidence type="ECO:0000256" key="1">
    <source>
        <dbReference type="ARBA" id="ARBA00004651"/>
    </source>
</evidence>
<organism evidence="9 10">
    <name type="scientific">Phytohabitans kaempferiae</name>
    <dbReference type="NCBI Taxonomy" id="1620943"/>
    <lineage>
        <taxon>Bacteria</taxon>
        <taxon>Bacillati</taxon>
        <taxon>Actinomycetota</taxon>
        <taxon>Actinomycetes</taxon>
        <taxon>Micromonosporales</taxon>
        <taxon>Micromonosporaceae</taxon>
    </lineage>
</organism>
<evidence type="ECO:0000259" key="8">
    <source>
        <dbReference type="PROSITE" id="PS50928"/>
    </source>
</evidence>
<dbReference type="EMBL" id="JBHLUH010000030">
    <property type="protein sequence ID" value="MFC0529320.1"/>
    <property type="molecule type" value="Genomic_DNA"/>
</dbReference>
<feature type="transmembrane region" description="Helical" evidence="7">
    <location>
        <begin position="131"/>
        <end position="152"/>
    </location>
</feature>
<comment type="similarity">
    <text evidence="7">Belongs to the binding-protein-dependent transport system permease family.</text>
</comment>
<name>A0ABV6M3Q4_9ACTN</name>
<keyword evidence="6 7" id="KW-0472">Membrane</keyword>
<protein>
    <submittedName>
        <fullName evidence="9">Carbohydrate ABC transporter permease</fullName>
    </submittedName>
</protein>
<dbReference type="Proteomes" id="UP001589867">
    <property type="component" value="Unassembled WGS sequence"/>
</dbReference>
<dbReference type="PANTHER" id="PTHR30193:SF37">
    <property type="entry name" value="INNER MEMBRANE ABC TRANSPORTER PERMEASE PROTEIN YCJO"/>
    <property type="match status" value="1"/>
</dbReference>
<keyword evidence="2 7" id="KW-0813">Transport</keyword>
<dbReference type="RefSeq" id="WP_377251953.1">
    <property type="nucleotide sequence ID" value="NZ_JBHLUH010000030.1"/>
</dbReference>
<dbReference type="InterPro" id="IPR000515">
    <property type="entry name" value="MetI-like"/>
</dbReference>
<dbReference type="SUPFAM" id="SSF160964">
    <property type="entry name" value="MalF N-terminal region-like"/>
    <property type="match status" value="1"/>
</dbReference>
<evidence type="ECO:0000313" key="9">
    <source>
        <dbReference type="EMBL" id="MFC0529320.1"/>
    </source>
</evidence>
<dbReference type="SUPFAM" id="SSF161098">
    <property type="entry name" value="MetI-like"/>
    <property type="match status" value="1"/>
</dbReference>
<proteinExistence type="inferred from homology"/>
<dbReference type="InterPro" id="IPR035906">
    <property type="entry name" value="MetI-like_sf"/>
</dbReference>
<dbReference type="Pfam" id="PF00528">
    <property type="entry name" value="BPD_transp_1"/>
    <property type="match status" value="1"/>
</dbReference>
<dbReference type="Gene3D" id="1.10.3720.10">
    <property type="entry name" value="MetI-like"/>
    <property type="match status" value="1"/>
</dbReference>